<feature type="compositionally biased region" description="Polar residues" evidence="1">
    <location>
        <begin position="218"/>
        <end position="230"/>
    </location>
</feature>
<dbReference type="AlphaFoldDB" id="A0AAE0KGN1"/>
<protein>
    <submittedName>
        <fullName evidence="2">Uncharacterized protein</fullName>
    </submittedName>
</protein>
<feature type="compositionally biased region" description="Basic and acidic residues" evidence="1">
    <location>
        <begin position="260"/>
        <end position="274"/>
    </location>
</feature>
<gene>
    <name evidence="2" type="ORF">B0T24DRAFT_218823</name>
</gene>
<feature type="compositionally biased region" description="Basic and acidic residues" evidence="1">
    <location>
        <begin position="8"/>
        <end position="20"/>
    </location>
</feature>
<sequence length="286" mass="30536">MGVAVSAAREEAKKQGNDTEKMTDDALNSIIDVAKLQAELFKAHIKNILDSTSNEISEFTHEDTVIKCSVEYEPSKIADHVKTTYGPFASKDVAAAIGDALSVSLGALFESSTANSNEASMVFVTAGNLDYPYRFDMHLYTYSFSSATLTKVAKNVLAVSLMISSVDLSPLAESDLGVVVDVCYRHSDEAARKPILEKLKTAREAQIQEKKDAASAAGGSTSNESANKASLQAGHEALDDGLGRGEGLNSGDGKLPTDLSFEKQSHDPRKDAPKVSEAALALLRQF</sequence>
<name>A0AAE0KGN1_9PEZI</name>
<evidence type="ECO:0000313" key="2">
    <source>
        <dbReference type="EMBL" id="KAK3376403.1"/>
    </source>
</evidence>
<dbReference type="EMBL" id="JAULSN010000003">
    <property type="protein sequence ID" value="KAK3376403.1"/>
    <property type="molecule type" value="Genomic_DNA"/>
</dbReference>
<reference evidence="2" key="2">
    <citation type="submission" date="2023-06" db="EMBL/GenBank/DDBJ databases">
        <authorList>
            <consortium name="Lawrence Berkeley National Laboratory"/>
            <person name="Haridas S."/>
            <person name="Hensen N."/>
            <person name="Bonometti L."/>
            <person name="Westerberg I."/>
            <person name="Brannstrom I.O."/>
            <person name="Guillou S."/>
            <person name="Cros-Aarteil S."/>
            <person name="Calhoun S."/>
            <person name="Kuo A."/>
            <person name="Mondo S."/>
            <person name="Pangilinan J."/>
            <person name="Riley R."/>
            <person name="Labutti K."/>
            <person name="Andreopoulos B."/>
            <person name="Lipzen A."/>
            <person name="Chen C."/>
            <person name="Yanf M."/>
            <person name="Daum C."/>
            <person name="Ng V."/>
            <person name="Clum A."/>
            <person name="Steindorff A."/>
            <person name="Ohm R."/>
            <person name="Martin F."/>
            <person name="Silar P."/>
            <person name="Natvig D."/>
            <person name="Lalanne C."/>
            <person name="Gautier V."/>
            <person name="Ament-Velasquez S.L."/>
            <person name="Kruys A."/>
            <person name="Hutchinson M.I."/>
            <person name="Powell A.J."/>
            <person name="Barry K."/>
            <person name="Miller A.N."/>
            <person name="Grigoriev I.V."/>
            <person name="Debuchy R."/>
            <person name="Gladieux P."/>
            <person name="Thoren M.H."/>
            <person name="Johannesson H."/>
        </authorList>
    </citation>
    <scope>NUCLEOTIDE SEQUENCE</scope>
    <source>
        <strain evidence="2">CBS 958.72</strain>
    </source>
</reference>
<proteinExistence type="predicted"/>
<keyword evidence="3" id="KW-1185">Reference proteome</keyword>
<comment type="caution">
    <text evidence="2">The sequence shown here is derived from an EMBL/GenBank/DDBJ whole genome shotgun (WGS) entry which is preliminary data.</text>
</comment>
<evidence type="ECO:0000313" key="3">
    <source>
        <dbReference type="Proteomes" id="UP001287356"/>
    </source>
</evidence>
<reference evidence="2" key="1">
    <citation type="journal article" date="2023" name="Mol. Phylogenet. Evol.">
        <title>Genome-scale phylogeny and comparative genomics of the fungal order Sordariales.</title>
        <authorList>
            <person name="Hensen N."/>
            <person name="Bonometti L."/>
            <person name="Westerberg I."/>
            <person name="Brannstrom I.O."/>
            <person name="Guillou S."/>
            <person name="Cros-Aarteil S."/>
            <person name="Calhoun S."/>
            <person name="Haridas S."/>
            <person name="Kuo A."/>
            <person name="Mondo S."/>
            <person name="Pangilinan J."/>
            <person name="Riley R."/>
            <person name="LaButti K."/>
            <person name="Andreopoulos B."/>
            <person name="Lipzen A."/>
            <person name="Chen C."/>
            <person name="Yan M."/>
            <person name="Daum C."/>
            <person name="Ng V."/>
            <person name="Clum A."/>
            <person name="Steindorff A."/>
            <person name="Ohm R.A."/>
            <person name="Martin F."/>
            <person name="Silar P."/>
            <person name="Natvig D.O."/>
            <person name="Lalanne C."/>
            <person name="Gautier V."/>
            <person name="Ament-Velasquez S.L."/>
            <person name="Kruys A."/>
            <person name="Hutchinson M.I."/>
            <person name="Powell A.J."/>
            <person name="Barry K."/>
            <person name="Miller A.N."/>
            <person name="Grigoriev I.V."/>
            <person name="Debuchy R."/>
            <person name="Gladieux P."/>
            <person name="Hiltunen Thoren M."/>
            <person name="Johannesson H."/>
        </authorList>
    </citation>
    <scope>NUCLEOTIDE SEQUENCE</scope>
    <source>
        <strain evidence="2">CBS 958.72</strain>
    </source>
</reference>
<feature type="region of interest" description="Disordered" evidence="1">
    <location>
        <begin position="207"/>
        <end position="276"/>
    </location>
</feature>
<feature type="region of interest" description="Disordered" evidence="1">
    <location>
        <begin position="1"/>
        <end position="20"/>
    </location>
</feature>
<organism evidence="2 3">
    <name type="scientific">Lasiosphaeria ovina</name>
    <dbReference type="NCBI Taxonomy" id="92902"/>
    <lineage>
        <taxon>Eukaryota</taxon>
        <taxon>Fungi</taxon>
        <taxon>Dikarya</taxon>
        <taxon>Ascomycota</taxon>
        <taxon>Pezizomycotina</taxon>
        <taxon>Sordariomycetes</taxon>
        <taxon>Sordariomycetidae</taxon>
        <taxon>Sordariales</taxon>
        <taxon>Lasiosphaeriaceae</taxon>
        <taxon>Lasiosphaeria</taxon>
    </lineage>
</organism>
<evidence type="ECO:0000256" key="1">
    <source>
        <dbReference type="SAM" id="MobiDB-lite"/>
    </source>
</evidence>
<dbReference type="Proteomes" id="UP001287356">
    <property type="component" value="Unassembled WGS sequence"/>
</dbReference>
<accession>A0AAE0KGN1</accession>